<dbReference type="AlphaFoldDB" id="A0A833P9P5"/>
<gene>
    <name evidence="1" type="ORF">GAK29_04930</name>
</gene>
<proteinExistence type="predicted"/>
<protein>
    <submittedName>
        <fullName evidence="1">Uncharacterized protein</fullName>
    </submittedName>
</protein>
<accession>A0A833P9P5</accession>
<dbReference type="EMBL" id="WNDP01000282">
    <property type="protein sequence ID" value="KAF1011695.1"/>
    <property type="molecule type" value="Genomic_DNA"/>
</dbReference>
<reference evidence="2" key="1">
    <citation type="journal article" date="2020" name="MBio">
        <title>Horizontal gene transfer to a defensive symbiont with a reduced genome amongst a multipartite beetle microbiome.</title>
        <authorList>
            <person name="Waterworth S.C."/>
            <person name="Florez L.V."/>
            <person name="Rees E.R."/>
            <person name="Hertweck C."/>
            <person name="Kaltenpoth M."/>
            <person name="Kwan J.C."/>
        </authorList>
    </citation>
    <scope>NUCLEOTIDE SEQUENCE [LARGE SCALE GENOMIC DNA]</scope>
</reference>
<dbReference type="Proteomes" id="UP000490535">
    <property type="component" value="Unassembled WGS sequence"/>
</dbReference>
<sequence length="311" mass="36864">MIESLKLYDIPEQQNNDSEKNENLINDNIDWLRNNYKDDVWELIPHIITDEKSKYTISWNIYNIENYNGVFNRWDYWKNAAKELGYWIMEAPESKCNVTSTLAVSCRNIREFYEWLCFERGCFDLADVKHEDITSFCEHISLRELRENTVVMKLTVISYIYSLRKYLKESLNFNPFRTKKIYLLAKAYSVKNGHTATLYPQEVFSLLNHALKLVRESKHILKLFSIYMEIHADKTIYHRSMYFKFYKITGIKSSELQSKIRALYGAAITIVLILLAERKHELSLTKEVDVIELLNNEIDILVGLEKKLLKL</sequence>
<evidence type="ECO:0000313" key="2">
    <source>
        <dbReference type="Proteomes" id="UP000490535"/>
    </source>
</evidence>
<name>A0A833P9P5_ACIBZ</name>
<comment type="caution">
    <text evidence="1">The sequence shown here is derived from an EMBL/GenBank/DDBJ whole genome shotgun (WGS) entry which is preliminary data.</text>
</comment>
<organism evidence="1 2">
    <name type="scientific">Acinetobacter bereziniae</name>
    <name type="common">Acinetobacter genomosp. 10</name>
    <dbReference type="NCBI Taxonomy" id="106648"/>
    <lineage>
        <taxon>Bacteria</taxon>
        <taxon>Pseudomonadati</taxon>
        <taxon>Pseudomonadota</taxon>
        <taxon>Gammaproteobacteria</taxon>
        <taxon>Moraxellales</taxon>
        <taxon>Moraxellaceae</taxon>
        <taxon>Acinetobacter</taxon>
    </lineage>
</organism>
<evidence type="ECO:0000313" key="1">
    <source>
        <dbReference type="EMBL" id="KAF1011695.1"/>
    </source>
</evidence>